<reference evidence="1 2" key="1">
    <citation type="submission" date="2024-09" db="EMBL/GenBank/DDBJ databases">
        <title>The Natural Products Discovery Center: Release of the First 8490 Sequenced Strains for Exploring Actinobacteria Biosynthetic Diversity.</title>
        <authorList>
            <person name="Kalkreuter E."/>
            <person name="Kautsar S.A."/>
            <person name="Yang D."/>
            <person name="Bader C.D."/>
            <person name="Teijaro C.N."/>
            <person name="Fluegel L."/>
            <person name="Davis C.M."/>
            <person name="Simpson J.R."/>
            <person name="Lauterbach L."/>
            <person name="Steele A.D."/>
            <person name="Gui C."/>
            <person name="Meng S."/>
            <person name="Li G."/>
            <person name="Viehrig K."/>
            <person name="Ye F."/>
            <person name="Su P."/>
            <person name="Kiefer A.F."/>
            <person name="Nichols A."/>
            <person name="Cepeda A.J."/>
            <person name="Yan W."/>
            <person name="Fan B."/>
            <person name="Jiang Y."/>
            <person name="Adhikari A."/>
            <person name="Zheng C.-J."/>
            <person name="Schuster L."/>
            <person name="Cowan T.M."/>
            <person name="Smanski M.J."/>
            <person name="Chevrette M.G."/>
            <person name="De Carvalho L.P.S."/>
            <person name="Shen B."/>
        </authorList>
    </citation>
    <scope>NUCLEOTIDE SEQUENCE [LARGE SCALE GENOMIC DNA]</scope>
    <source>
        <strain evidence="1 2">NPDC058546</strain>
    </source>
</reference>
<organism evidence="1 2">
    <name type="scientific">Streptomyces sindenensis</name>
    <dbReference type="NCBI Taxonomy" id="67363"/>
    <lineage>
        <taxon>Bacteria</taxon>
        <taxon>Bacillati</taxon>
        <taxon>Actinomycetota</taxon>
        <taxon>Actinomycetes</taxon>
        <taxon>Kitasatosporales</taxon>
        <taxon>Streptomycetaceae</taxon>
        <taxon>Streptomyces</taxon>
    </lineage>
</organism>
<dbReference type="Proteomes" id="UP001598251">
    <property type="component" value="Unassembled WGS sequence"/>
</dbReference>
<protein>
    <submittedName>
        <fullName evidence="1">Uncharacterized protein</fullName>
    </submittedName>
</protein>
<gene>
    <name evidence="1" type="ORF">ACFWSS_33935</name>
</gene>
<accession>A0ABW6ESI9</accession>
<keyword evidence="2" id="KW-1185">Reference proteome</keyword>
<evidence type="ECO:0000313" key="2">
    <source>
        <dbReference type="Proteomes" id="UP001598251"/>
    </source>
</evidence>
<name>A0ABW6ESI9_9ACTN</name>
<dbReference type="EMBL" id="JBHXOF010000046">
    <property type="protein sequence ID" value="MFD4217878.1"/>
    <property type="molecule type" value="Genomic_DNA"/>
</dbReference>
<proteinExistence type="predicted"/>
<dbReference type="RefSeq" id="WP_351461787.1">
    <property type="nucleotide sequence ID" value="NZ_JBHXOF010000046.1"/>
</dbReference>
<comment type="caution">
    <text evidence="1">The sequence shown here is derived from an EMBL/GenBank/DDBJ whole genome shotgun (WGS) entry which is preliminary data.</text>
</comment>
<sequence length="176" mass="18835">MRDTHAHRAARGRKIAATFLAEAPAHSDIADRIMRANAYVGDIDTTDQDPWSEGVVGLRDALVDLLHHADGWYTPNAVLDAAISAVDRLPAGWAEAYRAYGTMPTSPTVHVPDTEDLHHFDLLVGAAAELLMAGPAQFNEVTANSVADAAETRFMDEAEAARFGAVRNAREAAASS</sequence>
<evidence type="ECO:0000313" key="1">
    <source>
        <dbReference type="EMBL" id="MFD4217878.1"/>
    </source>
</evidence>